<dbReference type="OrthoDB" id="9774625at2"/>
<dbReference type="Pfam" id="PF13524">
    <property type="entry name" value="Glyco_trans_1_2"/>
    <property type="match status" value="1"/>
</dbReference>
<evidence type="ECO:0000313" key="2">
    <source>
        <dbReference type="EMBL" id="OAN50089.1"/>
    </source>
</evidence>
<accession>A0A178MN44</accession>
<dbReference type="InterPro" id="IPR011990">
    <property type="entry name" value="TPR-like_helical_dom_sf"/>
</dbReference>
<evidence type="ECO:0000259" key="1">
    <source>
        <dbReference type="Pfam" id="PF13524"/>
    </source>
</evidence>
<proteinExistence type="predicted"/>
<dbReference type="EMBL" id="LWQU01000141">
    <property type="protein sequence ID" value="OAN50089.1"/>
    <property type="molecule type" value="Genomic_DNA"/>
</dbReference>
<sequence>MTTVFETWLSDRFPAAAQPAGQARIEEWRNAGAPAPLAWRSLAHLARSGGMLDLAIDTLERGLTEAPTDDGLLSDRACLATLVGDDDTARGLTARIAPGSPFRISPLLTAFEAGTHDDITELVTALGGRPQWDDSHDRLVKACRQAGRAVEGAGFVAQWMGRHGIAPMALVRAGEALLEAGQPEASLRMLQPIWQANEDSLAAMIGPCRPPATPPDAIEARIERGLTTPPKPPFALPGAETTPDSARVLFVGAATNGGREVFPNDLAAHLAATADLAGGRLDLWLDDAAGKPLEVRAPDSAIAQRLAALAEHIERTRPDIVLLDCSWSPTGRGLSRDMVAGWKARFGFRLVCMFRDALKAAQSLMEYWAEISEGVLVFDPHSPSLPAMGGKGVAIPVPALHPPFAPGANDRGLLFVGGLAQPHRVMLLAALADRPLGLTLLIGAERKQRTASPADYAAELARAGIVLNLAAHDQAERLVTGRVWESIACGALLLEQDGSGTEAFFTPWHHYLPWSHAGDIEGMCRVLDRRPDLRDAIAARALAFAREHYGPDKVWRAVLAAGRERSPSNRNQS</sequence>
<dbReference type="Gene3D" id="1.25.40.10">
    <property type="entry name" value="Tetratricopeptide repeat domain"/>
    <property type="match status" value="1"/>
</dbReference>
<feature type="domain" description="Spore protein YkvP/CgeB glycosyl transferase-like" evidence="1">
    <location>
        <begin position="427"/>
        <end position="559"/>
    </location>
</feature>
<protein>
    <recommendedName>
        <fullName evidence="1">Spore protein YkvP/CgeB glycosyl transferase-like domain-containing protein</fullName>
    </recommendedName>
</protein>
<dbReference type="STRING" id="1437059.A6A05_02445"/>
<dbReference type="AlphaFoldDB" id="A0A178MN44"/>
<reference evidence="2 3" key="1">
    <citation type="submission" date="2016-04" db="EMBL/GenBank/DDBJ databases">
        <title>Draft genome sequence of freshwater magnetotactic bacteria Magnetospirillum marisnigri SP-1 and Magnetospirillum moscoviense BB-1.</title>
        <authorList>
            <person name="Koziaeva V."/>
            <person name="Dziuba M.V."/>
            <person name="Ivanov T.M."/>
            <person name="Kuznetsov B."/>
            <person name="Grouzdev D.S."/>
        </authorList>
    </citation>
    <scope>NUCLEOTIDE SEQUENCE [LARGE SCALE GENOMIC DNA]</scope>
    <source>
        <strain evidence="2 3">BB-1</strain>
    </source>
</reference>
<dbReference type="Proteomes" id="UP000078543">
    <property type="component" value="Unassembled WGS sequence"/>
</dbReference>
<keyword evidence="3" id="KW-1185">Reference proteome</keyword>
<dbReference type="InterPro" id="IPR055259">
    <property type="entry name" value="YkvP/CgeB_Glyco_trans-like"/>
</dbReference>
<comment type="caution">
    <text evidence="2">The sequence shown here is derived from an EMBL/GenBank/DDBJ whole genome shotgun (WGS) entry which is preliminary data.</text>
</comment>
<name>A0A178MN44_9PROT</name>
<gene>
    <name evidence="2" type="ORF">A6A05_02445</name>
</gene>
<organism evidence="2 3">
    <name type="scientific">Magnetospirillum moscoviense</name>
    <dbReference type="NCBI Taxonomy" id="1437059"/>
    <lineage>
        <taxon>Bacteria</taxon>
        <taxon>Pseudomonadati</taxon>
        <taxon>Pseudomonadota</taxon>
        <taxon>Alphaproteobacteria</taxon>
        <taxon>Rhodospirillales</taxon>
        <taxon>Rhodospirillaceae</taxon>
        <taxon>Magnetospirillum</taxon>
    </lineage>
</organism>
<dbReference type="RefSeq" id="WP_068500918.1">
    <property type="nucleotide sequence ID" value="NZ_LWQU01000141.1"/>
</dbReference>
<evidence type="ECO:0000313" key="3">
    <source>
        <dbReference type="Proteomes" id="UP000078543"/>
    </source>
</evidence>